<feature type="transmembrane region" description="Helical" evidence="2">
    <location>
        <begin position="60"/>
        <end position="78"/>
    </location>
</feature>
<keyword evidence="2" id="KW-0472">Membrane</keyword>
<evidence type="ECO:0000256" key="2">
    <source>
        <dbReference type="SAM" id="Phobius"/>
    </source>
</evidence>
<reference evidence="3 4" key="1">
    <citation type="journal article" date="2021" name="Sci. Rep.">
        <title>The genome of the diatom Chaetoceros tenuissimus carries an ancient integrated fragment of an extant virus.</title>
        <authorList>
            <person name="Hongo Y."/>
            <person name="Kimura K."/>
            <person name="Takaki Y."/>
            <person name="Yoshida Y."/>
            <person name="Baba S."/>
            <person name="Kobayashi G."/>
            <person name="Nagasaki K."/>
            <person name="Hano T."/>
            <person name="Tomaru Y."/>
        </authorList>
    </citation>
    <scope>NUCLEOTIDE SEQUENCE [LARGE SCALE GENOMIC DNA]</scope>
    <source>
        <strain evidence="3 4">NIES-3715</strain>
    </source>
</reference>
<evidence type="ECO:0000313" key="4">
    <source>
        <dbReference type="Proteomes" id="UP001054902"/>
    </source>
</evidence>
<organism evidence="3 4">
    <name type="scientific">Chaetoceros tenuissimus</name>
    <dbReference type="NCBI Taxonomy" id="426638"/>
    <lineage>
        <taxon>Eukaryota</taxon>
        <taxon>Sar</taxon>
        <taxon>Stramenopiles</taxon>
        <taxon>Ochrophyta</taxon>
        <taxon>Bacillariophyta</taxon>
        <taxon>Coscinodiscophyceae</taxon>
        <taxon>Chaetocerotophycidae</taxon>
        <taxon>Chaetocerotales</taxon>
        <taxon>Chaetocerotaceae</taxon>
        <taxon>Chaetoceros</taxon>
    </lineage>
</organism>
<comment type="caution">
    <text evidence="3">The sequence shown here is derived from an EMBL/GenBank/DDBJ whole genome shotgun (WGS) entry which is preliminary data.</text>
</comment>
<keyword evidence="4" id="KW-1185">Reference proteome</keyword>
<dbReference type="Proteomes" id="UP001054902">
    <property type="component" value="Unassembled WGS sequence"/>
</dbReference>
<feature type="region of interest" description="Disordered" evidence="1">
    <location>
        <begin position="1"/>
        <end position="29"/>
    </location>
</feature>
<dbReference type="AlphaFoldDB" id="A0AAD3HDS5"/>
<feature type="compositionally biased region" description="Low complexity" evidence="1">
    <location>
        <begin position="1"/>
        <end position="20"/>
    </location>
</feature>
<gene>
    <name evidence="3" type="ORF">CTEN210_15789</name>
</gene>
<protein>
    <submittedName>
        <fullName evidence="3">Uncharacterized protein</fullName>
    </submittedName>
</protein>
<dbReference type="EMBL" id="BLLK01000062">
    <property type="protein sequence ID" value="GFH59313.1"/>
    <property type="molecule type" value="Genomic_DNA"/>
</dbReference>
<name>A0AAD3HDS5_9STRA</name>
<evidence type="ECO:0000256" key="1">
    <source>
        <dbReference type="SAM" id="MobiDB-lite"/>
    </source>
</evidence>
<accession>A0AAD3HDS5</accession>
<sequence>MLRTVVSRSSRTVVQSSQRRGMAGGPYPANLGVKKNKFVEEWNGRREITEKSFRASGKTIPSILFLGIVFPYTLYAVTRSELEKTGGRRYKDMC</sequence>
<keyword evidence="2" id="KW-1133">Transmembrane helix</keyword>
<evidence type="ECO:0000313" key="3">
    <source>
        <dbReference type="EMBL" id="GFH59313.1"/>
    </source>
</evidence>
<keyword evidence="2" id="KW-0812">Transmembrane</keyword>
<proteinExistence type="predicted"/>